<comment type="similarity">
    <text evidence="1">Belongs to the glycosyltransferase 2 family.</text>
</comment>
<dbReference type="AlphaFoldDB" id="A0A2J0Q6N2"/>
<reference evidence="5 6" key="1">
    <citation type="submission" date="2017-09" db="EMBL/GenBank/DDBJ databases">
        <title>Depth-based differentiation of microbial function through sediment-hosted aquifers and enrichment of novel symbionts in the deep terrestrial subsurface.</title>
        <authorList>
            <person name="Probst A.J."/>
            <person name="Ladd B."/>
            <person name="Jarett J.K."/>
            <person name="Geller-Mcgrath D.E."/>
            <person name="Sieber C.M."/>
            <person name="Emerson J.B."/>
            <person name="Anantharaman K."/>
            <person name="Thomas B.C."/>
            <person name="Malmstrom R."/>
            <person name="Stieglmeier M."/>
            <person name="Klingl A."/>
            <person name="Woyke T."/>
            <person name="Ryan C.M."/>
            <person name="Banfield J.F."/>
        </authorList>
    </citation>
    <scope>NUCLEOTIDE SEQUENCE [LARGE SCALE GENOMIC DNA]</scope>
    <source>
        <strain evidence="5">CG10_big_fil_rev_8_21_14_0_10_36_16</strain>
    </source>
</reference>
<feature type="transmembrane region" description="Helical" evidence="4">
    <location>
        <begin position="309"/>
        <end position="329"/>
    </location>
</feature>
<evidence type="ECO:0000256" key="3">
    <source>
        <dbReference type="ARBA" id="ARBA00022679"/>
    </source>
</evidence>
<dbReference type="Proteomes" id="UP000228496">
    <property type="component" value="Unassembled WGS sequence"/>
</dbReference>
<dbReference type="SUPFAM" id="SSF53448">
    <property type="entry name" value="Nucleotide-diphospho-sugar transferases"/>
    <property type="match status" value="1"/>
</dbReference>
<dbReference type="PANTHER" id="PTHR43630:SF1">
    <property type="entry name" value="POLY-BETA-1,6-N-ACETYL-D-GLUCOSAMINE SYNTHASE"/>
    <property type="match status" value="1"/>
</dbReference>
<evidence type="ECO:0000256" key="2">
    <source>
        <dbReference type="ARBA" id="ARBA00022676"/>
    </source>
</evidence>
<keyword evidence="3" id="KW-0808">Transferase</keyword>
<comment type="caution">
    <text evidence="5">The sequence shown here is derived from an EMBL/GenBank/DDBJ whole genome shotgun (WGS) entry which is preliminary data.</text>
</comment>
<protein>
    <recommendedName>
        <fullName evidence="7">Glycosyltransferase 2-like domain-containing protein</fullName>
    </recommendedName>
</protein>
<evidence type="ECO:0000256" key="4">
    <source>
        <dbReference type="SAM" id="Phobius"/>
    </source>
</evidence>
<keyword evidence="4" id="KW-0472">Membrane</keyword>
<dbReference type="EMBL" id="PCXQ01000006">
    <property type="protein sequence ID" value="PJE50515.1"/>
    <property type="molecule type" value="Genomic_DNA"/>
</dbReference>
<dbReference type="Gene3D" id="3.90.550.10">
    <property type="entry name" value="Spore Coat Polysaccharide Biosynthesis Protein SpsA, Chain A"/>
    <property type="match status" value="1"/>
</dbReference>
<keyword evidence="4" id="KW-1133">Transmembrane helix</keyword>
<proteinExistence type="inferred from homology"/>
<evidence type="ECO:0000313" key="6">
    <source>
        <dbReference type="Proteomes" id="UP000228496"/>
    </source>
</evidence>
<evidence type="ECO:0008006" key="7">
    <source>
        <dbReference type="Google" id="ProtNLM"/>
    </source>
</evidence>
<name>A0A2J0Q6N2_9BACT</name>
<gene>
    <name evidence="5" type="ORF">COV29_03855</name>
</gene>
<organism evidence="5 6">
    <name type="scientific">Candidatus Yanofskybacteria bacterium CG10_big_fil_rev_8_21_14_0_10_36_16</name>
    <dbReference type="NCBI Taxonomy" id="1975096"/>
    <lineage>
        <taxon>Bacteria</taxon>
        <taxon>Candidatus Yanofskyibacteriota</taxon>
    </lineage>
</organism>
<evidence type="ECO:0000313" key="5">
    <source>
        <dbReference type="EMBL" id="PJE50515.1"/>
    </source>
</evidence>
<feature type="transmembrane region" description="Helical" evidence="4">
    <location>
        <begin position="278"/>
        <end position="297"/>
    </location>
</feature>
<dbReference type="GO" id="GO:0016757">
    <property type="term" value="F:glycosyltransferase activity"/>
    <property type="evidence" value="ECO:0007669"/>
    <property type="project" value="UniProtKB-KW"/>
</dbReference>
<sequence length="347" mass="39716">MILNLKKPRICVLIPAHNEELTLGRSIKSLFESGIDPSDIYVINDYSTDNTANVATKLGVNILNNIKNIGKGGSIEHGIKELKICTNYEFALFLDADTVIDKDYFYWTMERFGSDYSIVAVPGQPKSIQHNWLTAHRALQYFTSCSIYKGGQSAMGVITVAPGCSTTFKTKVLPELNWNNGTLVEDMDVTMQIYRKKLGKIAYEPKAVVHTQDPMTISDYWKQMNRWYCGTWQVAKNHNVPFGFSRIDIELLFLLAEGMIFGLLFTAIPLIAIIYPNLISLLIITDQTILLLFALMLGIRDKRSDVLRFFWSFIFLRFVDCFVLLLSFWKIIIQDKKRIGWFSPARY</sequence>
<feature type="transmembrane region" description="Helical" evidence="4">
    <location>
        <begin position="251"/>
        <end position="272"/>
    </location>
</feature>
<dbReference type="InterPro" id="IPR029044">
    <property type="entry name" value="Nucleotide-diphossugar_trans"/>
</dbReference>
<dbReference type="CDD" id="cd06423">
    <property type="entry name" value="CESA_like"/>
    <property type="match status" value="1"/>
</dbReference>
<evidence type="ECO:0000256" key="1">
    <source>
        <dbReference type="ARBA" id="ARBA00006739"/>
    </source>
</evidence>
<dbReference type="PANTHER" id="PTHR43630">
    <property type="entry name" value="POLY-BETA-1,6-N-ACETYL-D-GLUCOSAMINE SYNTHASE"/>
    <property type="match status" value="1"/>
</dbReference>
<keyword evidence="4" id="KW-0812">Transmembrane</keyword>
<accession>A0A2J0Q6N2</accession>
<keyword evidence="2" id="KW-0328">Glycosyltransferase</keyword>
<dbReference type="Pfam" id="PF13641">
    <property type="entry name" value="Glyco_tranf_2_3"/>
    <property type="match status" value="1"/>
</dbReference>